<dbReference type="FunFam" id="1.20.5.170:FF:000036">
    <property type="entry name" value="ABSCISIC ACID-INSENSITIVE 5-like protein 2"/>
    <property type="match status" value="1"/>
</dbReference>
<gene>
    <name evidence="7" type="ORF">Tsubulata_004698</name>
</gene>
<keyword evidence="3" id="KW-0539">Nucleus</keyword>
<dbReference type="InterPro" id="IPR004827">
    <property type="entry name" value="bZIP"/>
</dbReference>
<reference evidence="7" key="1">
    <citation type="submission" date="2022-02" db="EMBL/GenBank/DDBJ databases">
        <authorList>
            <person name="Henning P.M."/>
            <person name="McCubbin A.G."/>
            <person name="Shore J.S."/>
        </authorList>
    </citation>
    <scope>NUCLEOTIDE SEQUENCE</scope>
    <source>
        <strain evidence="7">F60SS</strain>
        <tissue evidence="7">Leaves</tissue>
    </source>
</reference>
<dbReference type="PROSITE" id="PS50217">
    <property type="entry name" value="BZIP"/>
    <property type="match status" value="1"/>
</dbReference>
<evidence type="ECO:0000256" key="4">
    <source>
        <dbReference type="SAM" id="Coils"/>
    </source>
</evidence>
<evidence type="ECO:0000313" key="8">
    <source>
        <dbReference type="Proteomes" id="UP001141552"/>
    </source>
</evidence>
<feature type="region of interest" description="Disordered" evidence="5">
    <location>
        <begin position="89"/>
        <end position="123"/>
    </location>
</feature>
<feature type="coiled-coil region" evidence="4">
    <location>
        <begin position="258"/>
        <end position="289"/>
    </location>
</feature>
<dbReference type="SUPFAM" id="SSF57959">
    <property type="entry name" value="Leucine zipper domain"/>
    <property type="match status" value="1"/>
</dbReference>
<comment type="subcellular location">
    <subcellularLocation>
        <location evidence="1">Nucleus</location>
    </subcellularLocation>
</comment>
<dbReference type="GO" id="GO:0045893">
    <property type="term" value="P:positive regulation of DNA-templated transcription"/>
    <property type="evidence" value="ECO:0007669"/>
    <property type="project" value="InterPro"/>
</dbReference>
<dbReference type="InterPro" id="IPR046347">
    <property type="entry name" value="bZIP_sf"/>
</dbReference>
<protein>
    <recommendedName>
        <fullName evidence="6">BZIP domain-containing protein</fullName>
    </recommendedName>
</protein>
<feature type="compositionally biased region" description="Basic and acidic residues" evidence="5">
    <location>
        <begin position="246"/>
        <end position="258"/>
    </location>
</feature>
<feature type="compositionally biased region" description="Basic and acidic residues" evidence="5">
    <location>
        <begin position="162"/>
        <end position="172"/>
    </location>
</feature>
<dbReference type="CDD" id="cd14707">
    <property type="entry name" value="bZIP_plant_BZIP46"/>
    <property type="match status" value="1"/>
</dbReference>
<dbReference type="Pfam" id="PF00170">
    <property type="entry name" value="bZIP_1"/>
    <property type="match status" value="1"/>
</dbReference>
<keyword evidence="2" id="KW-0238">DNA-binding</keyword>
<comment type="caution">
    <text evidence="7">The sequence shown here is derived from an EMBL/GenBank/DDBJ whole genome shotgun (WGS) entry which is preliminary data.</text>
</comment>
<dbReference type="Gene3D" id="1.20.5.170">
    <property type="match status" value="1"/>
</dbReference>
<evidence type="ECO:0000256" key="3">
    <source>
        <dbReference type="ARBA" id="ARBA00023242"/>
    </source>
</evidence>
<dbReference type="GO" id="GO:0005634">
    <property type="term" value="C:nucleus"/>
    <property type="evidence" value="ECO:0007669"/>
    <property type="project" value="UniProtKB-SubCell"/>
</dbReference>
<dbReference type="PANTHER" id="PTHR22952:SF184">
    <property type="entry name" value="G-BOX-BINDING FACTOR 4"/>
    <property type="match status" value="1"/>
</dbReference>
<name>A0A9Q0FMM2_9ROSI</name>
<dbReference type="SMART" id="SM00338">
    <property type="entry name" value="BRLZ"/>
    <property type="match status" value="1"/>
</dbReference>
<evidence type="ECO:0000259" key="6">
    <source>
        <dbReference type="PROSITE" id="PS50217"/>
    </source>
</evidence>
<keyword evidence="4" id="KW-0175">Coiled coil</keyword>
<accession>A0A9Q0FMM2</accession>
<evidence type="ECO:0000256" key="2">
    <source>
        <dbReference type="ARBA" id="ARBA00023125"/>
    </source>
</evidence>
<dbReference type="GO" id="GO:0003700">
    <property type="term" value="F:DNA-binding transcription factor activity"/>
    <property type="evidence" value="ECO:0007669"/>
    <property type="project" value="InterPro"/>
</dbReference>
<proteinExistence type="predicted"/>
<dbReference type="AlphaFoldDB" id="A0A9Q0FMM2"/>
<dbReference type="InterPro" id="IPR043452">
    <property type="entry name" value="BZIP46-like"/>
</dbReference>
<dbReference type="PROSITE" id="PS00036">
    <property type="entry name" value="BZIP_BASIC"/>
    <property type="match status" value="1"/>
</dbReference>
<keyword evidence="8" id="KW-1185">Reference proteome</keyword>
<reference evidence="7" key="2">
    <citation type="journal article" date="2023" name="Plants (Basel)">
        <title>Annotation of the Turnera subulata (Passifloraceae) Draft Genome Reveals the S-Locus Evolved after the Divergence of Turneroideae from Passifloroideae in a Stepwise Manner.</title>
        <authorList>
            <person name="Henning P.M."/>
            <person name="Roalson E.H."/>
            <person name="Mir W."/>
            <person name="McCubbin A.G."/>
            <person name="Shore J.S."/>
        </authorList>
    </citation>
    <scope>NUCLEOTIDE SEQUENCE</scope>
    <source>
        <strain evidence="7">F60SS</strain>
    </source>
</reference>
<feature type="region of interest" description="Disordered" evidence="5">
    <location>
        <begin position="153"/>
        <end position="172"/>
    </location>
</feature>
<evidence type="ECO:0000313" key="7">
    <source>
        <dbReference type="EMBL" id="KAJ4834173.1"/>
    </source>
</evidence>
<dbReference type="GO" id="GO:0003677">
    <property type="term" value="F:DNA binding"/>
    <property type="evidence" value="ECO:0007669"/>
    <property type="project" value="UniProtKB-KW"/>
</dbReference>
<dbReference type="PANTHER" id="PTHR22952">
    <property type="entry name" value="CAMP-RESPONSE ELEMENT BINDING PROTEIN-RELATED"/>
    <property type="match status" value="1"/>
</dbReference>
<organism evidence="7 8">
    <name type="scientific">Turnera subulata</name>
    <dbReference type="NCBI Taxonomy" id="218843"/>
    <lineage>
        <taxon>Eukaryota</taxon>
        <taxon>Viridiplantae</taxon>
        <taxon>Streptophyta</taxon>
        <taxon>Embryophyta</taxon>
        <taxon>Tracheophyta</taxon>
        <taxon>Spermatophyta</taxon>
        <taxon>Magnoliopsida</taxon>
        <taxon>eudicotyledons</taxon>
        <taxon>Gunneridae</taxon>
        <taxon>Pentapetalae</taxon>
        <taxon>rosids</taxon>
        <taxon>fabids</taxon>
        <taxon>Malpighiales</taxon>
        <taxon>Passifloraceae</taxon>
        <taxon>Turnera</taxon>
    </lineage>
</organism>
<feature type="domain" description="BZIP" evidence="6">
    <location>
        <begin position="237"/>
        <end position="289"/>
    </location>
</feature>
<dbReference type="OrthoDB" id="644067at2759"/>
<feature type="region of interest" description="Disordered" evidence="5">
    <location>
        <begin position="1"/>
        <end position="72"/>
    </location>
</feature>
<dbReference type="EMBL" id="JAKUCV010004765">
    <property type="protein sequence ID" value="KAJ4834173.1"/>
    <property type="molecule type" value="Genomic_DNA"/>
</dbReference>
<evidence type="ECO:0000256" key="5">
    <source>
        <dbReference type="SAM" id="MobiDB-lite"/>
    </source>
</evidence>
<dbReference type="Proteomes" id="UP001141552">
    <property type="component" value="Unassembled WGS sequence"/>
</dbReference>
<sequence length="339" mass="37379">MATFKVMASPKQPTTSDLSTTTTTTSSRPRAPTKTPQPNRTTTTTTPLITPPSADDTMTVDGMLRNPYASPPVESTLLDAQITLIDTPAAPLPFDHRPSGPHLDINDALPPSPPPSTTGKTVDEVWREIVHGRREMKEEQPDEMMTLEDFLAKAGAVPPDPPRGDDGDGEDVKMALSERLSGGVFSFDPSPSPSAFHMLDKMEGSVVAFGSSGGSGNGRGKRGRAAAAAMEPMDKAAQQRQRRMIKNRESAARSRERKQAYQVELESLAVRLEEENEQLLKEKEERTKERFKQVQPTAKVSEDTCFLDGCGNQLMEKVIPVEEKRRPKRVLRRVNSMQW</sequence>
<feature type="region of interest" description="Disordered" evidence="5">
    <location>
        <begin position="210"/>
        <end position="258"/>
    </location>
</feature>
<evidence type="ECO:0000256" key="1">
    <source>
        <dbReference type="ARBA" id="ARBA00004123"/>
    </source>
</evidence>
<feature type="compositionally biased region" description="Low complexity" evidence="5">
    <location>
        <begin position="13"/>
        <end position="52"/>
    </location>
</feature>